<dbReference type="AlphaFoldDB" id="A0AAE0KS78"/>
<keyword evidence="3" id="KW-1185">Reference proteome</keyword>
<dbReference type="Proteomes" id="UP001190700">
    <property type="component" value="Unassembled WGS sequence"/>
</dbReference>
<feature type="non-terminal residue" evidence="2">
    <location>
        <position position="1"/>
    </location>
</feature>
<sequence length="294" mass="33754">IELFTWLRKLFNTHLSMENTANLVEFIMYIAAQREGQPTEGISTGEDKGSGIEGKDEEEWTAGRVDDIYSPRDSTVSMDSAETGSRVCRKLHRLKRRSPKAQLSRSEWVEVFTGSLTTFSYCTGILERKFEQGHFRINDALLDTYKMPDEERVAKQRCDPAEKSDELHESIEGVGNEKMTVEGSEDPLIREAPMLSGSASIFEEIEELQKFVGYLVEELRRERAQNNSRHDTLTQTMEAQEKMIQRLLQGKARPRRYRVEEKDGLEEDSDCAQSHNRPAFLQSPTINQSPYLCF</sequence>
<dbReference type="EMBL" id="LGRX02019482">
    <property type="protein sequence ID" value="KAK3258514.1"/>
    <property type="molecule type" value="Genomic_DNA"/>
</dbReference>
<protein>
    <submittedName>
        <fullName evidence="2">Uncharacterized protein</fullName>
    </submittedName>
</protein>
<organism evidence="2 3">
    <name type="scientific">Cymbomonas tetramitiformis</name>
    <dbReference type="NCBI Taxonomy" id="36881"/>
    <lineage>
        <taxon>Eukaryota</taxon>
        <taxon>Viridiplantae</taxon>
        <taxon>Chlorophyta</taxon>
        <taxon>Pyramimonadophyceae</taxon>
        <taxon>Pyramimonadales</taxon>
        <taxon>Pyramimonadaceae</taxon>
        <taxon>Cymbomonas</taxon>
    </lineage>
</organism>
<reference evidence="2 3" key="1">
    <citation type="journal article" date="2015" name="Genome Biol. Evol.">
        <title>Comparative Genomics of a Bacterivorous Green Alga Reveals Evolutionary Causalities and Consequences of Phago-Mixotrophic Mode of Nutrition.</title>
        <authorList>
            <person name="Burns J.A."/>
            <person name="Paasch A."/>
            <person name="Narechania A."/>
            <person name="Kim E."/>
        </authorList>
    </citation>
    <scope>NUCLEOTIDE SEQUENCE [LARGE SCALE GENOMIC DNA]</scope>
    <source>
        <strain evidence="2 3">PLY_AMNH</strain>
    </source>
</reference>
<comment type="caution">
    <text evidence="2">The sequence shown here is derived from an EMBL/GenBank/DDBJ whole genome shotgun (WGS) entry which is preliminary data.</text>
</comment>
<evidence type="ECO:0000256" key="1">
    <source>
        <dbReference type="SAM" id="MobiDB-lite"/>
    </source>
</evidence>
<gene>
    <name evidence="2" type="ORF">CYMTET_32443</name>
</gene>
<feature type="region of interest" description="Disordered" evidence="1">
    <location>
        <begin position="259"/>
        <end position="283"/>
    </location>
</feature>
<feature type="compositionally biased region" description="Polar residues" evidence="1">
    <location>
        <begin position="271"/>
        <end position="283"/>
    </location>
</feature>
<feature type="region of interest" description="Disordered" evidence="1">
    <location>
        <begin position="38"/>
        <end position="57"/>
    </location>
</feature>
<accession>A0AAE0KS78</accession>
<evidence type="ECO:0000313" key="2">
    <source>
        <dbReference type="EMBL" id="KAK3258514.1"/>
    </source>
</evidence>
<name>A0AAE0KS78_9CHLO</name>
<evidence type="ECO:0000313" key="3">
    <source>
        <dbReference type="Proteomes" id="UP001190700"/>
    </source>
</evidence>
<proteinExistence type="predicted"/>
<feature type="compositionally biased region" description="Basic and acidic residues" evidence="1">
    <location>
        <begin position="45"/>
        <end position="54"/>
    </location>
</feature>